<proteinExistence type="predicted"/>
<dbReference type="AlphaFoldDB" id="A0A9Q3L7B7"/>
<dbReference type="EMBL" id="AVOT02150110">
    <property type="protein sequence ID" value="MBW0592742.1"/>
    <property type="molecule type" value="Genomic_DNA"/>
</dbReference>
<dbReference type="Pfam" id="PF07727">
    <property type="entry name" value="RVT_2"/>
    <property type="match status" value="1"/>
</dbReference>
<sequence>MEGPPLTADIYAPCTILQALQSDQSRHWRSASEAELQKFEKRDVWEAVNPIANMKILGEKWVFIVQRTESGAIDNFNARYASRGFSQRPGIYCSDVYAPTASLNSLWLLLEMKLKFNLHMEVFDISAAYLYSPIEEDVLVQAPLELQPDLTCKVIKLNKNPHRKK</sequence>
<dbReference type="OrthoDB" id="3054497at2759"/>
<keyword evidence="3" id="KW-1185">Reference proteome</keyword>
<dbReference type="Proteomes" id="UP000765509">
    <property type="component" value="Unassembled WGS sequence"/>
</dbReference>
<evidence type="ECO:0000313" key="2">
    <source>
        <dbReference type="EMBL" id="MBW0592742.1"/>
    </source>
</evidence>
<feature type="domain" description="Reverse transcriptase Ty1/copia-type" evidence="1">
    <location>
        <begin position="43"/>
        <end position="160"/>
    </location>
</feature>
<reference evidence="2" key="1">
    <citation type="submission" date="2021-03" db="EMBL/GenBank/DDBJ databases">
        <title>Draft genome sequence of rust myrtle Austropuccinia psidii MF-1, a brazilian biotype.</title>
        <authorList>
            <person name="Quecine M.C."/>
            <person name="Pachon D.M.R."/>
            <person name="Bonatelli M.L."/>
            <person name="Correr F.H."/>
            <person name="Franceschini L.M."/>
            <person name="Leite T.F."/>
            <person name="Margarido G.R.A."/>
            <person name="Almeida C.A."/>
            <person name="Ferrarezi J.A."/>
            <person name="Labate C.A."/>
        </authorList>
    </citation>
    <scope>NUCLEOTIDE SEQUENCE</scope>
    <source>
        <strain evidence="2">MF-1</strain>
    </source>
</reference>
<name>A0A9Q3L7B7_9BASI</name>
<dbReference type="InterPro" id="IPR013103">
    <property type="entry name" value="RVT_2"/>
</dbReference>
<comment type="caution">
    <text evidence="2">The sequence shown here is derived from an EMBL/GenBank/DDBJ whole genome shotgun (WGS) entry which is preliminary data.</text>
</comment>
<evidence type="ECO:0000313" key="3">
    <source>
        <dbReference type="Proteomes" id="UP000765509"/>
    </source>
</evidence>
<protein>
    <recommendedName>
        <fullName evidence="1">Reverse transcriptase Ty1/copia-type domain-containing protein</fullName>
    </recommendedName>
</protein>
<evidence type="ECO:0000259" key="1">
    <source>
        <dbReference type="Pfam" id="PF07727"/>
    </source>
</evidence>
<gene>
    <name evidence="2" type="ORF">O181_132457</name>
</gene>
<organism evidence="2 3">
    <name type="scientific">Austropuccinia psidii MF-1</name>
    <dbReference type="NCBI Taxonomy" id="1389203"/>
    <lineage>
        <taxon>Eukaryota</taxon>
        <taxon>Fungi</taxon>
        <taxon>Dikarya</taxon>
        <taxon>Basidiomycota</taxon>
        <taxon>Pucciniomycotina</taxon>
        <taxon>Pucciniomycetes</taxon>
        <taxon>Pucciniales</taxon>
        <taxon>Sphaerophragmiaceae</taxon>
        <taxon>Austropuccinia</taxon>
    </lineage>
</organism>
<accession>A0A9Q3L7B7</accession>